<dbReference type="SMART" id="SM00382">
    <property type="entry name" value="AAA"/>
    <property type="match status" value="1"/>
</dbReference>
<dbReference type="InterPro" id="IPR001482">
    <property type="entry name" value="T2SS/T4SS_dom"/>
</dbReference>
<comment type="similarity">
    <text evidence="1">Belongs to the GSP E family.</text>
</comment>
<evidence type="ECO:0000313" key="5">
    <source>
        <dbReference type="EMBL" id="OGY17148.1"/>
    </source>
</evidence>
<dbReference type="InterPro" id="IPR027417">
    <property type="entry name" value="P-loop_NTPase"/>
</dbReference>
<evidence type="ECO:0000256" key="2">
    <source>
        <dbReference type="ARBA" id="ARBA00022741"/>
    </source>
</evidence>
<dbReference type="PROSITE" id="PS00662">
    <property type="entry name" value="T2SP_E"/>
    <property type="match status" value="1"/>
</dbReference>
<proteinExistence type="inferred from homology"/>
<keyword evidence="2" id="KW-0547">Nucleotide-binding</keyword>
<reference evidence="5 6" key="1">
    <citation type="journal article" date="2016" name="Nat. Commun.">
        <title>Thousands of microbial genomes shed light on interconnected biogeochemical processes in an aquifer system.</title>
        <authorList>
            <person name="Anantharaman K."/>
            <person name="Brown C.T."/>
            <person name="Hug L.A."/>
            <person name="Sharon I."/>
            <person name="Castelle C.J."/>
            <person name="Probst A.J."/>
            <person name="Thomas B.C."/>
            <person name="Singh A."/>
            <person name="Wilkins M.J."/>
            <person name="Karaoz U."/>
            <person name="Brodie E.L."/>
            <person name="Williams K.H."/>
            <person name="Hubbard S.S."/>
            <person name="Banfield J.F."/>
        </authorList>
    </citation>
    <scope>NUCLEOTIDE SEQUENCE [LARGE SCALE GENOMIC DNA]</scope>
</reference>
<dbReference type="PANTHER" id="PTHR30258">
    <property type="entry name" value="TYPE II SECRETION SYSTEM PROTEIN GSPE-RELATED"/>
    <property type="match status" value="1"/>
</dbReference>
<keyword evidence="3" id="KW-0067">ATP-binding</keyword>
<evidence type="ECO:0000256" key="3">
    <source>
        <dbReference type="ARBA" id="ARBA00022840"/>
    </source>
</evidence>
<dbReference type="SUPFAM" id="SSF52540">
    <property type="entry name" value="P-loop containing nucleoside triphosphate hydrolases"/>
    <property type="match status" value="1"/>
</dbReference>
<feature type="domain" description="Bacterial type II secretion system protein E" evidence="4">
    <location>
        <begin position="376"/>
        <end position="390"/>
    </location>
</feature>
<dbReference type="InterPro" id="IPR003593">
    <property type="entry name" value="AAA+_ATPase"/>
</dbReference>
<dbReference type="Pfam" id="PF05157">
    <property type="entry name" value="MshEN"/>
    <property type="match status" value="1"/>
</dbReference>
<dbReference type="PANTHER" id="PTHR30258:SF1">
    <property type="entry name" value="PROTEIN TRANSPORT PROTEIN HOFB HOMOLOG"/>
    <property type="match status" value="1"/>
</dbReference>
<dbReference type="FunFam" id="3.40.50.300:FF:000398">
    <property type="entry name" value="Type IV pilus assembly ATPase PilB"/>
    <property type="match status" value="1"/>
</dbReference>
<comment type="caution">
    <text evidence="5">The sequence shown here is derived from an EMBL/GenBank/DDBJ whole genome shotgun (WGS) entry which is preliminary data.</text>
</comment>
<dbReference type="SUPFAM" id="SSF160246">
    <property type="entry name" value="EspE N-terminal domain-like"/>
    <property type="match status" value="1"/>
</dbReference>
<dbReference type="AlphaFoldDB" id="A0A1G1VP20"/>
<dbReference type="CDD" id="cd01129">
    <property type="entry name" value="PulE-GspE-like"/>
    <property type="match status" value="1"/>
</dbReference>
<dbReference type="Pfam" id="PF00437">
    <property type="entry name" value="T2SSE"/>
    <property type="match status" value="1"/>
</dbReference>
<accession>A0A1G1VP20</accession>
<sequence length="559" mass="62277">MDLAPDILKTILLESGYVSDEDFEKVAKEAKGFDKSIVDVLIFKGLITEELLGKLVAKQLGFPYASLRNKIIAPEILEIIPEKIAHTYKLIPFEKKEKELFVAMEDPKNFEAVEIAKRKTGLKIIPHYISSEDLTRALGQYKRNIKVEFEEIIQENIKKAAKLGKDVAKAAEELPVIKILDTLLEYATAERASDIHIETMQDTLLTRFRIDGILRDIISLPKEIQPAIIARIKILSSLKLDEHRIPQDGRFKYQAPEETIALRVSILPGNYGENAVMRLLPETARPLSLEELGLTKAGLEIVQRNIKKPHGMILVTGPTGSGKTTTLYSVLTILNTTAVKIITVEDPVEYGIRRVNQTQINPKAGLTFARGLRSMLRHDPDIIMVGEIRDEETANIAIHAALTGHLVLSTLHTNDAPGAIPRLLDMGTEDYLVASTLIMVIAQRLVRRICQSCVQEYEPKETEKKLFKAQFGTGIDKLKFYKGKGCKECGDSGYKGRVGIFEVLEVDDSIRELTVKHASADEIKAAVEKSGMTPMLDDSLSKVTAGITTMEEVTRTVRV</sequence>
<dbReference type="Gene3D" id="3.30.300.160">
    <property type="entry name" value="Type II secretion system, protein E, N-terminal domain"/>
    <property type="match status" value="1"/>
</dbReference>
<name>A0A1G1VP20_9BACT</name>
<gene>
    <name evidence="5" type="ORF">A2785_03975</name>
</gene>
<organism evidence="5 6">
    <name type="scientific">Candidatus Chisholmbacteria bacterium RIFCSPHIGHO2_01_FULL_49_18</name>
    <dbReference type="NCBI Taxonomy" id="1797590"/>
    <lineage>
        <taxon>Bacteria</taxon>
        <taxon>Candidatus Chisholmiibacteriota</taxon>
    </lineage>
</organism>
<dbReference type="GO" id="GO:0005524">
    <property type="term" value="F:ATP binding"/>
    <property type="evidence" value="ECO:0007669"/>
    <property type="project" value="UniProtKB-KW"/>
</dbReference>
<evidence type="ECO:0000313" key="6">
    <source>
        <dbReference type="Proteomes" id="UP000179069"/>
    </source>
</evidence>
<evidence type="ECO:0000256" key="1">
    <source>
        <dbReference type="ARBA" id="ARBA00006611"/>
    </source>
</evidence>
<dbReference type="Gene3D" id="3.40.50.300">
    <property type="entry name" value="P-loop containing nucleotide triphosphate hydrolases"/>
    <property type="match status" value="1"/>
</dbReference>
<dbReference type="EMBL" id="MHCI01000005">
    <property type="protein sequence ID" value="OGY17148.1"/>
    <property type="molecule type" value="Genomic_DNA"/>
</dbReference>
<dbReference type="Gene3D" id="3.30.450.90">
    <property type="match status" value="1"/>
</dbReference>
<dbReference type="GO" id="GO:0005886">
    <property type="term" value="C:plasma membrane"/>
    <property type="evidence" value="ECO:0007669"/>
    <property type="project" value="TreeGrafter"/>
</dbReference>
<dbReference type="InterPro" id="IPR007831">
    <property type="entry name" value="T2SS_GspE_N"/>
</dbReference>
<dbReference type="InterPro" id="IPR037257">
    <property type="entry name" value="T2SS_E_N_sf"/>
</dbReference>
<protein>
    <recommendedName>
        <fullName evidence="4">Bacterial type II secretion system protein E domain-containing protein</fullName>
    </recommendedName>
</protein>
<dbReference type="Proteomes" id="UP000179069">
    <property type="component" value="Unassembled WGS sequence"/>
</dbReference>
<dbReference type="GO" id="GO:0016887">
    <property type="term" value="F:ATP hydrolysis activity"/>
    <property type="evidence" value="ECO:0007669"/>
    <property type="project" value="TreeGrafter"/>
</dbReference>
<evidence type="ECO:0000259" key="4">
    <source>
        <dbReference type="PROSITE" id="PS00662"/>
    </source>
</evidence>